<evidence type="ECO:0000256" key="5">
    <source>
        <dbReference type="ARBA" id="ARBA00022833"/>
    </source>
</evidence>
<dbReference type="GO" id="GO:0046872">
    <property type="term" value="F:metal ion binding"/>
    <property type="evidence" value="ECO:0007669"/>
    <property type="project" value="UniProtKB-KW"/>
</dbReference>
<dbReference type="GeneID" id="38128200"/>
<evidence type="ECO:0000313" key="9">
    <source>
        <dbReference type="EMBL" id="RHZ51671.1"/>
    </source>
</evidence>
<feature type="domain" description="Peptidase S33 tripeptidyl aminopeptidase-like C-terminal" evidence="8">
    <location>
        <begin position="555"/>
        <end position="607"/>
    </location>
</feature>
<evidence type="ECO:0000256" key="3">
    <source>
        <dbReference type="ARBA" id="ARBA00022723"/>
    </source>
</evidence>
<dbReference type="VEuPathDB" id="FungiDB:CDV56_106226"/>
<comment type="similarity">
    <text evidence="1">Belongs to the Gfa family.</text>
</comment>
<gene>
    <name evidence="9" type="ORF">CDV56_106226</name>
</gene>
<dbReference type="PANTHER" id="PTHR43248:SF25">
    <property type="entry name" value="AB HYDROLASE-1 DOMAIN-CONTAINING PROTEIN-RELATED"/>
    <property type="match status" value="1"/>
</dbReference>
<proteinExistence type="inferred from homology"/>
<dbReference type="GO" id="GO:0016846">
    <property type="term" value="F:carbon-sulfur lyase activity"/>
    <property type="evidence" value="ECO:0007669"/>
    <property type="project" value="InterPro"/>
</dbReference>
<evidence type="ECO:0000259" key="7">
    <source>
        <dbReference type="Pfam" id="PF04828"/>
    </source>
</evidence>
<name>A0A397GKZ0_ASPTH</name>
<dbReference type="Pfam" id="PF08386">
    <property type="entry name" value="Abhydrolase_4"/>
    <property type="match status" value="1"/>
</dbReference>
<dbReference type="InterPro" id="IPR006913">
    <property type="entry name" value="CENP-V/GFA"/>
</dbReference>
<dbReference type="InterPro" id="IPR013595">
    <property type="entry name" value="Pept_S33_TAP-like_C"/>
</dbReference>
<comment type="caution">
    <text evidence="9">The sequence shown here is derived from an EMBL/GenBank/DDBJ whole genome shotgun (WGS) entry which is preliminary data.</text>
</comment>
<dbReference type="InterPro" id="IPR011057">
    <property type="entry name" value="Mss4-like_sf"/>
</dbReference>
<dbReference type="GO" id="GO:0016787">
    <property type="term" value="F:hydrolase activity"/>
    <property type="evidence" value="ECO:0007669"/>
    <property type="project" value="UniProtKB-KW"/>
</dbReference>
<evidence type="ECO:0000313" key="10">
    <source>
        <dbReference type="Proteomes" id="UP000215305"/>
    </source>
</evidence>
<dbReference type="STRING" id="41047.A0A397GKZ0"/>
<dbReference type="SUPFAM" id="SSF51316">
    <property type="entry name" value="Mss4-like"/>
    <property type="match status" value="1"/>
</dbReference>
<dbReference type="Gene3D" id="3.90.1590.10">
    <property type="entry name" value="glutathione-dependent formaldehyde- activating enzyme (gfa)"/>
    <property type="match status" value="1"/>
</dbReference>
<protein>
    <recommendedName>
        <fullName evidence="11">AB hydrolase-1 domain-containing protein</fullName>
    </recommendedName>
</protein>
<keyword evidence="10" id="KW-1185">Reference proteome</keyword>
<evidence type="ECO:0008006" key="11">
    <source>
        <dbReference type="Google" id="ProtNLM"/>
    </source>
</evidence>
<dbReference type="PANTHER" id="PTHR43248">
    <property type="entry name" value="2-SUCCINYL-6-HYDROXY-2,4-CYCLOHEXADIENE-1-CARBOXYLATE SYNTHASE"/>
    <property type="match status" value="1"/>
</dbReference>
<dbReference type="Gene3D" id="3.40.50.1820">
    <property type="entry name" value="alpha/beta hydrolase"/>
    <property type="match status" value="1"/>
</dbReference>
<feature type="domain" description="CENP-V/GFA" evidence="7">
    <location>
        <begin position="619"/>
        <end position="707"/>
    </location>
</feature>
<dbReference type="InterPro" id="IPR051601">
    <property type="entry name" value="Serine_prot/Carboxylest_S33"/>
</dbReference>
<organism evidence="9 10">
    <name type="scientific">Aspergillus thermomutatus</name>
    <name type="common">Neosartorya pseudofischeri</name>
    <dbReference type="NCBI Taxonomy" id="41047"/>
    <lineage>
        <taxon>Eukaryota</taxon>
        <taxon>Fungi</taxon>
        <taxon>Dikarya</taxon>
        <taxon>Ascomycota</taxon>
        <taxon>Pezizomycotina</taxon>
        <taxon>Eurotiomycetes</taxon>
        <taxon>Eurotiomycetidae</taxon>
        <taxon>Eurotiales</taxon>
        <taxon>Aspergillaceae</taxon>
        <taxon>Aspergillus</taxon>
        <taxon>Aspergillus subgen. Fumigati</taxon>
    </lineage>
</organism>
<evidence type="ECO:0000256" key="4">
    <source>
        <dbReference type="ARBA" id="ARBA00022801"/>
    </source>
</evidence>
<sequence length="729" mass="80483">MRYSNTPMVLEKQNVSSPPSPPVPARRNKARPIALALMGLAGSLWLMLPDRAHQPAAAAEKNAPPPAFSWDQITPSKSLEYHDCFDGFQCARLEVPMNYHREDGQGRQMAIAIARLPAKVPVTDSRYGGPVLINPGGPGGSGIGEALLSGRDMQMIVDAETDPALTTKTANSSDRYFDIIGFDPRGVNNTTPGFSCFPNSFSQKNWELQAEADGMLGSSDDSLMRSWQRALALGAACSEALQSTPNGTDEALGDHLNTPPVARDMLEIIERQGQWREKQGQAAQREHDRMFGYDHQQRIVTRTRWKRGQEKLLYWGRSYGTVLGSTFATMFPNRIERVLLDGVVDVDKYYTGEGPDSIVDADAIFDRFAFYCDTAGLDGCPFYTHRGPTAIKAAYLDLETALYKASIPVAPSATRGPEVVTWTDLKIVLRISMYQPLLVFPILAHYAKSLAEGDGSAMADFKQRFRSPSCPSDQCMQTEPWSPECQDAEANEFYAMSAIFCSDAPYLRDIDQQRFKELWASQKAQSFTMGDYWATIGLGCVQHKSRPKWQLTVTCSAQKMSKSFPGSVVLEQDSEGHTTLAAPSVCVSKAIRAYFQSGVLPDPGTLCSADLKPLLGESGCKRYTGSGFSANIAVPKTSLHWTKGQPKLYVDKNQHGAEVPRMFCGDCGTPFTSEPSGQDKVIIIKSGTLDDPHRDECGELAMEIWCDRKDKWVEQMKDENVTRLDRSMG</sequence>
<evidence type="ECO:0000256" key="2">
    <source>
        <dbReference type="ARBA" id="ARBA00010088"/>
    </source>
</evidence>
<feature type="region of interest" description="Disordered" evidence="6">
    <location>
        <begin position="1"/>
        <end position="27"/>
    </location>
</feature>
<dbReference type="RefSeq" id="XP_026613052.1">
    <property type="nucleotide sequence ID" value="XM_026759845.1"/>
</dbReference>
<accession>A0A397GKZ0</accession>
<dbReference type="Pfam" id="PF04828">
    <property type="entry name" value="GFA"/>
    <property type="match status" value="1"/>
</dbReference>
<dbReference type="InterPro" id="IPR029058">
    <property type="entry name" value="AB_hydrolase_fold"/>
</dbReference>
<dbReference type="SUPFAM" id="SSF53474">
    <property type="entry name" value="alpha/beta-Hydrolases"/>
    <property type="match status" value="1"/>
</dbReference>
<dbReference type="AlphaFoldDB" id="A0A397GKZ0"/>
<dbReference type="EMBL" id="NKHU02000145">
    <property type="protein sequence ID" value="RHZ51671.1"/>
    <property type="molecule type" value="Genomic_DNA"/>
</dbReference>
<keyword evidence="3" id="KW-0479">Metal-binding</keyword>
<keyword evidence="5" id="KW-0862">Zinc</keyword>
<comment type="similarity">
    <text evidence="2">Belongs to the peptidase S33 family.</text>
</comment>
<evidence type="ECO:0000256" key="6">
    <source>
        <dbReference type="SAM" id="MobiDB-lite"/>
    </source>
</evidence>
<dbReference type="Proteomes" id="UP000215305">
    <property type="component" value="Unassembled WGS sequence"/>
</dbReference>
<keyword evidence="4" id="KW-0378">Hydrolase</keyword>
<evidence type="ECO:0000256" key="1">
    <source>
        <dbReference type="ARBA" id="ARBA00005495"/>
    </source>
</evidence>
<dbReference type="OrthoDB" id="425534at2759"/>
<reference evidence="9" key="1">
    <citation type="submission" date="2018-08" db="EMBL/GenBank/DDBJ databases">
        <title>Draft genome sequence of azole-resistant Aspergillus thermomutatus (Neosartorya pseudofischeri) strain HMR AF 39, isolated from a human nasal aspirate.</title>
        <authorList>
            <person name="Parent-Michaud M."/>
            <person name="Dufresne P.J."/>
            <person name="Fournier E."/>
            <person name="Martineau C."/>
            <person name="Moreira S."/>
            <person name="Perkins V."/>
            <person name="De Repentigny L."/>
            <person name="Dufresne S.F."/>
        </authorList>
    </citation>
    <scope>NUCLEOTIDE SEQUENCE [LARGE SCALE GENOMIC DNA]</scope>
    <source>
        <strain evidence="9">HMR AF 39</strain>
    </source>
</reference>
<evidence type="ECO:0000259" key="8">
    <source>
        <dbReference type="Pfam" id="PF08386"/>
    </source>
</evidence>